<keyword evidence="3 6" id="KW-0326">Glycosidase</keyword>
<feature type="region of interest" description="Disordered" evidence="4">
    <location>
        <begin position="1"/>
        <end position="25"/>
    </location>
</feature>
<dbReference type="SUPFAM" id="SSF51445">
    <property type="entry name" value="(Trans)glycosidases"/>
    <property type="match status" value="1"/>
</dbReference>
<dbReference type="CDD" id="cd02856">
    <property type="entry name" value="E_set_GDE_Isoamylase_N"/>
    <property type="match status" value="1"/>
</dbReference>
<dbReference type="InterPro" id="IPR004193">
    <property type="entry name" value="Glyco_hydro_13_N"/>
</dbReference>
<dbReference type="InterPro" id="IPR044505">
    <property type="entry name" value="GlgX_Isoamylase_N_E_set"/>
</dbReference>
<dbReference type="Gene3D" id="3.20.20.80">
    <property type="entry name" value="Glycosidases"/>
    <property type="match status" value="1"/>
</dbReference>
<keyword evidence="2 6" id="KW-0378">Hydrolase</keyword>
<dbReference type="InterPro" id="IPR011837">
    <property type="entry name" value="Glycogen_debranch_GlgX"/>
</dbReference>
<sequence>MHVHPTSSSDIPAGPPSGPGLRVDRSGRGTFAVVAPRAEAVDLCVRRGSAETRHRLRRVDGGLHWDQVEDMLPGTEYGLRVHGRWDPASGQLANPAMLLLDPYARGISHASPLLSTMFPHEVDAMLEPASDVLVPSTVDSGPSAVWSVHLDDDAFDWQDDAPPRTPWTDTVLYEAHVKGTTARHPRVPAAQRGTYAGLGHRAVTDHLRELGVTAVELLPVHAAMDEAHLTRLGLTNYWGYSTLSFFAPNPAYATAAAQRAGAQAVLDEVRAMVRSLHAAGLEVILDVVYNHTAEGGALGPSLSLRGLDNAEYYWLADGAFLDVTGTGGTLDPRSMHVMDLVLASLRYWVQEVHVDGFRFDLATALARDDSGFRADHPLLRAISTDPVLREVKLIAEPWDVGSYGWRTGGFLPPFAEWNDAFRNDARSFWLAHPRERAASGDPAIGGVRDLATRLAGSSDLFTCQDPPGLPRSRSLRSPWASVNYLTAHDGFTLADLTDYDRKHNEANGEDGRDGTDDNRSWNHGHEGPVTPGTPEGEEILARRRRTRRAMLATLLLASGTPMITAGDEFSRTQQGNNNAYCQDNEISWTDWSLAAGADSHIGTVRALTRLRRELPQLRSAAFPRPADPARPGPDQVAWFSLQGEVLSHEDWFDPRRHVLQMLRPAPDPGGRHALVLLSGADRDLELTLPGAPWPQGAWTVVLDTSREDSEVDAAGQREVVLGDDGRRRLLLPARSVLVLVIEDTEGASERLP</sequence>
<dbReference type="Pfam" id="PF02922">
    <property type="entry name" value="CBM_48"/>
    <property type="match status" value="1"/>
</dbReference>
<dbReference type="InterPro" id="IPR017853">
    <property type="entry name" value="GH"/>
</dbReference>
<feature type="domain" description="Glycosyl hydrolase family 13 catalytic" evidence="5">
    <location>
        <begin position="153"/>
        <end position="611"/>
    </location>
</feature>
<dbReference type="InterPro" id="IPR013783">
    <property type="entry name" value="Ig-like_fold"/>
</dbReference>
<dbReference type="SUPFAM" id="SSF51011">
    <property type="entry name" value="Glycosyl hydrolase domain"/>
    <property type="match status" value="1"/>
</dbReference>
<evidence type="ECO:0000259" key="5">
    <source>
        <dbReference type="SMART" id="SM00642"/>
    </source>
</evidence>
<dbReference type="CDD" id="cd11326">
    <property type="entry name" value="AmyAc_Glg_debranch"/>
    <property type="match status" value="1"/>
</dbReference>
<dbReference type="Proteomes" id="UP001589793">
    <property type="component" value="Unassembled WGS sequence"/>
</dbReference>
<name>A0ABV6R8T8_9MICO</name>
<evidence type="ECO:0000256" key="1">
    <source>
        <dbReference type="ARBA" id="ARBA00008061"/>
    </source>
</evidence>
<dbReference type="PANTHER" id="PTHR43002">
    <property type="entry name" value="GLYCOGEN DEBRANCHING ENZYME"/>
    <property type="match status" value="1"/>
</dbReference>
<dbReference type="EMBL" id="JBHLSV010000005">
    <property type="protein sequence ID" value="MFC0673399.1"/>
    <property type="molecule type" value="Genomic_DNA"/>
</dbReference>
<feature type="compositionally biased region" description="Polar residues" evidence="4">
    <location>
        <begin position="1"/>
        <end position="10"/>
    </location>
</feature>
<dbReference type="Gene3D" id="2.60.40.1180">
    <property type="entry name" value="Golgi alpha-mannosidase II"/>
    <property type="match status" value="1"/>
</dbReference>
<evidence type="ECO:0000313" key="7">
    <source>
        <dbReference type="Proteomes" id="UP001589793"/>
    </source>
</evidence>
<reference evidence="6 7" key="1">
    <citation type="submission" date="2024-09" db="EMBL/GenBank/DDBJ databases">
        <authorList>
            <person name="Sun Q."/>
            <person name="Mori K."/>
        </authorList>
    </citation>
    <scope>NUCLEOTIDE SEQUENCE [LARGE SCALE GENOMIC DNA]</scope>
    <source>
        <strain evidence="6 7">CICC 10874</strain>
    </source>
</reference>
<accession>A0ABV6R8T8</accession>
<protein>
    <submittedName>
        <fullName evidence="6">Glycogen debranching protein GlgX</fullName>
        <ecNumber evidence="6">3.2.1.196</ecNumber>
    </submittedName>
</protein>
<dbReference type="SUPFAM" id="SSF81296">
    <property type="entry name" value="E set domains"/>
    <property type="match status" value="1"/>
</dbReference>
<feature type="compositionally biased region" description="Basic and acidic residues" evidence="4">
    <location>
        <begin position="502"/>
        <end position="526"/>
    </location>
</feature>
<gene>
    <name evidence="6" type="primary">glgX</name>
    <name evidence="6" type="ORF">ACFFF6_05445</name>
</gene>
<evidence type="ECO:0000256" key="4">
    <source>
        <dbReference type="SAM" id="MobiDB-lite"/>
    </source>
</evidence>
<evidence type="ECO:0000256" key="3">
    <source>
        <dbReference type="ARBA" id="ARBA00023295"/>
    </source>
</evidence>
<dbReference type="InterPro" id="IPR006047">
    <property type="entry name" value="GH13_cat_dom"/>
</dbReference>
<dbReference type="GO" id="GO:0120549">
    <property type="term" value="F:limit dextrin alpha-1,6-maltotetraose-hydrolase activity"/>
    <property type="evidence" value="ECO:0007669"/>
    <property type="project" value="UniProtKB-EC"/>
</dbReference>
<organism evidence="6 7">
    <name type="scientific">Brachybacterium hainanense</name>
    <dbReference type="NCBI Taxonomy" id="1541174"/>
    <lineage>
        <taxon>Bacteria</taxon>
        <taxon>Bacillati</taxon>
        <taxon>Actinomycetota</taxon>
        <taxon>Actinomycetes</taxon>
        <taxon>Micrococcales</taxon>
        <taxon>Dermabacteraceae</taxon>
        <taxon>Brachybacterium</taxon>
    </lineage>
</organism>
<feature type="region of interest" description="Disordered" evidence="4">
    <location>
        <begin position="502"/>
        <end position="537"/>
    </location>
</feature>
<dbReference type="SMART" id="SM00642">
    <property type="entry name" value="Aamy"/>
    <property type="match status" value="1"/>
</dbReference>
<dbReference type="InterPro" id="IPR014756">
    <property type="entry name" value="Ig_E-set"/>
</dbReference>
<dbReference type="InterPro" id="IPR013780">
    <property type="entry name" value="Glyco_hydro_b"/>
</dbReference>
<evidence type="ECO:0000256" key="2">
    <source>
        <dbReference type="ARBA" id="ARBA00022801"/>
    </source>
</evidence>
<dbReference type="Gene3D" id="2.60.40.10">
    <property type="entry name" value="Immunoglobulins"/>
    <property type="match status" value="1"/>
</dbReference>
<evidence type="ECO:0000313" key="6">
    <source>
        <dbReference type="EMBL" id="MFC0673399.1"/>
    </source>
</evidence>
<dbReference type="RefSeq" id="WP_376978938.1">
    <property type="nucleotide sequence ID" value="NZ_JBHLSV010000005.1"/>
</dbReference>
<comment type="similarity">
    <text evidence="1">Belongs to the glycosyl hydrolase 13 family.</text>
</comment>
<proteinExistence type="inferred from homology"/>
<keyword evidence="7" id="KW-1185">Reference proteome</keyword>
<comment type="caution">
    <text evidence="6">The sequence shown here is derived from an EMBL/GenBank/DDBJ whole genome shotgun (WGS) entry which is preliminary data.</text>
</comment>
<dbReference type="EC" id="3.2.1.196" evidence="6"/>
<dbReference type="NCBIfam" id="TIGR02100">
    <property type="entry name" value="glgX_debranch"/>
    <property type="match status" value="1"/>
</dbReference>